<dbReference type="RefSeq" id="WP_344928654.1">
    <property type="nucleotide sequence ID" value="NZ_BAAAYK010000038.1"/>
</dbReference>
<dbReference type="SUPFAM" id="SSF53474">
    <property type="entry name" value="alpha/beta-Hydrolases"/>
    <property type="match status" value="1"/>
</dbReference>
<keyword evidence="2" id="KW-0378">Hydrolase</keyword>
<evidence type="ECO:0000313" key="3">
    <source>
        <dbReference type="Proteomes" id="UP001500483"/>
    </source>
</evidence>
<dbReference type="PANTHER" id="PTHR43689">
    <property type="entry name" value="HYDROLASE"/>
    <property type="match status" value="1"/>
</dbReference>
<dbReference type="PANTHER" id="PTHR43689:SF8">
    <property type="entry name" value="ALPHA_BETA-HYDROLASES SUPERFAMILY PROTEIN"/>
    <property type="match status" value="1"/>
</dbReference>
<organism evidence="2 3">
    <name type="scientific">Saccharopolyspora gregorii</name>
    <dbReference type="NCBI Taxonomy" id="33914"/>
    <lineage>
        <taxon>Bacteria</taxon>
        <taxon>Bacillati</taxon>
        <taxon>Actinomycetota</taxon>
        <taxon>Actinomycetes</taxon>
        <taxon>Pseudonocardiales</taxon>
        <taxon>Pseudonocardiaceae</taxon>
        <taxon>Saccharopolyspora</taxon>
    </lineage>
</organism>
<dbReference type="Pfam" id="PF12697">
    <property type="entry name" value="Abhydrolase_6"/>
    <property type="match status" value="1"/>
</dbReference>
<reference evidence="3" key="1">
    <citation type="journal article" date="2019" name="Int. J. Syst. Evol. Microbiol.">
        <title>The Global Catalogue of Microorganisms (GCM) 10K type strain sequencing project: providing services to taxonomists for standard genome sequencing and annotation.</title>
        <authorList>
            <consortium name="The Broad Institute Genomics Platform"/>
            <consortium name="The Broad Institute Genome Sequencing Center for Infectious Disease"/>
            <person name="Wu L."/>
            <person name="Ma J."/>
        </authorList>
    </citation>
    <scope>NUCLEOTIDE SEQUENCE [LARGE SCALE GENOMIC DNA]</scope>
    <source>
        <strain evidence="3">JCM 9687</strain>
    </source>
</reference>
<dbReference type="InterPro" id="IPR000073">
    <property type="entry name" value="AB_hydrolase_1"/>
</dbReference>
<dbReference type="InterPro" id="IPR029058">
    <property type="entry name" value="AB_hydrolase_fold"/>
</dbReference>
<proteinExistence type="predicted"/>
<comment type="caution">
    <text evidence="2">The sequence shown here is derived from an EMBL/GenBank/DDBJ whole genome shotgun (WGS) entry which is preliminary data.</text>
</comment>
<protein>
    <submittedName>
        <fullName evidence="2">Alpha/beta hydrolase</fullName>
    </submittedName>
</protein>
<gene>
    <name evidence="2" type="ORF">GCM10020366_40020</name>
</gene>
<dbReference type="Proteomes" id="UP001500483">
    <property type="component" value="Unassembled WGS sequence"/>
</dbReference>
<sequence length="236" mass="24065">MTARTTLHIGPDVEVAVDEAGGSGRPVLVLHGGGGPATVAPIVEHFAPGHRVLAPVHPGWEGTTRPDRLGSVADLAQAYLGLLDERGLRDVLVLGSSFGGWVAAAMAVRDRGGLLGDLVLLDAIGPEIAGHEISLPAPPPGRPGPPPAAIEAIRAYGGTAMADPALLGDLAQVRSRALVVWGEDDQVIGTGYGREYAAAFPDARFAVITGAGHLPQVQAPAATFAVIDEFLAAARG</sequence>
<dbReference type="Gene3D" id="3.40.50.1820">
    <property type="entry name" value="alpha/beta hydrolase"/>
    <property type="match status" value="2"/>
</dbReference>
<dbReference type="EMBL" id="BAAAYK010000038">
    <property type="protein sequence ID" value="GAA3360357.1"/>
    <property type="molecule type" value="Genomic_DNA"/>
</dbReference>
<accession>A0ABP6RUH1</accession>
<evidence type="ECO:0000313" key="2">
    <source>
        <dbReference type="EMBL" id="GAA3360357.1"/>
    </source>
</evidence>
<feature type="domain" description="AB hydrolase-1" evidence="1">
    <location>
        <begin position="27"/>
        <end position="225"/>
    </location>
</feature>
<keyword evidence="3" id="KW-1185">Reference proteome</keyword>
<name>A0ABP6RUH1_9PSEU</name>
<dbReference type="GO" id="GO:0016787">
    <property type="term" value="F:hydrolase activity"/>
    <property type="evidence" value="ECO:0007669"/>
    <property type="project" value="UniProtKB-KW"/>
</dbReference>
<evidence type="ECO:0000259" key="1">
    <source>
        <dbReference type="Pfam" id="PF12697"/>
    </source>
</evidence>